<dbReference type="EC" id="3.4.17.-" evidence="10"/>
<dbReference type="SMART" id="SM00631">
    <property type="entry name" value="Zn_pept"/>
    <property type="match status" value="1"/>
</dbReference>
<dbReference type="GO" id="GO:0004180">
    <property type="term" value="F:carboxypeptidase activity"/>
    <property type="evidence" value="ECO:0007669"/>
    <property type="project" value="UniProtKB-KW"/>
</dbReference>
<reference evidence="10 11" key="1">
    <citation type="submission" date="2024-09" db="EMBL/GenBank/DDBJ databases">
        <authorList>
            <person name="Sun Q."/>
            <person name="Mori K."/>
        </authorList>
    </citation>
    <scope>NUCLEOTIDE SEQUENCE [LARGE SCALE GENOMIC DNA]</scope>
    <source>
        <strain evidence="10 11">KCTC 23315</strain>
    </source>
</reference>
<comment type="similarity">
    <text evidence="2 7">Belongs to the peptidase M14 family.</text>
</comment>
<accession>A0ABV6BIJ2</accession>
<dbReference type="EMBL" id="JBHLXP010000011">
    <property type="protein sequence ID" value="MFC0050702.1"/>
    <property type="molecule type" value="Genomic_DNA"/>
</dbReference>
<gene>
    <name evidence="10" type="ORF">ACFFJP_20665</name>
</gene>
<dbReference type="SUPFAM" id="SSF52317">
    <property type="entry name" value="Class I glutamine amidotransferase-like"/>
    <property type="match status" value="1"/>
</dbReference>
<evidence type="ECO:0000259" key="9">
    <source>
        <dbReference type="PROSITE" id="PS52035"/>
    </source>
</evidence>
<evidence type="ECO:0000256" key="8">
    <source>
        <dbReference type="SAM" id="SignalP"/>
    </source>
</evidence>
<evidence type="ECO:0000256" key="1">
    <source>
        <dbReference type="ARBA" id="ARBA00001947"/>
    </source>
</evidence>
<evidence type="ECO:0000313" key="10">
    <source>
        <dbReference type="EMBL" id="MFC0050702.1"/>
    </source>
</evidence>
<keyword evidence="11" id="KW-1185">Reference proteome</keyword>
<keyword evidence="3" id="KW-0645">Protease</keyword>
<dbReference type="InterPro" id="IPR029062">
    <property type="entry name" value="Class_I_gatase-like"/>
</dbReference>
<evidence type="ECO:0000256" key="4">
    <source>
        <dbReference type="ARBA" id="ARBA00022801"/>
    </source>
</evidence>
<evidence type="ECO:0000256" key="7">
    <source>
        <dbReference type="PROSITE-ProRule" id="PRU01379"/>
    </source>
</evidence>
<name>A0ABV6BIJ2_9GAMM</name>
<dbReference type="CDD" id="cd06238">
    <property type="entry name" value="M14-like"/>
    <property type="match status" value="1"/>
</dbReference>
<comment type="cofactor">
    <cofactor evidence="1">
        <name>Zn(2+)</name>
        <dbReference type="ChEBI" id="CHEBI:29105"/>
    </cofactor>
</comment>
<evidence type="ECO:0000256" key="5">
    <source>
        <dbReference type="ARBA" id="ARBA00022833"/>
    </source>
</evidence>
<comment type="caution">
    <text evidence="10">The sequence shown here is derived from an EMBL/GenBank/DDBJ whole genome shotgun (WGS) entry which is preliminary data.</text>
</comment>
<sequence>MRNLALMVLLTTSVFHSALSAQTATIVPAPATVLGFEPGQWHARHDQIEAYLRAVAAAAPDRTQFEVIGRTHEQRPLLQLTLSSASNMQRLEQIREAHLAISRGEKQPDPSLPAIVWLGYSIHGNEASGANASMRVVHQLLSSEDPQVKALLDNSIILLQPSLNPDGNDRFANWVNMHQGTSPVADPQHREHVEPWPNGRPNHYWFDLNRDWLLLQHPESQARIKQFHRWRPQIVADFHEMGTNSTFFFQPGIPSRNSPFAPDSTIKLTNQLAKFHAKALDEVNRLYFTEEAFDDFYVGKGSTYPDVHGSVGILFEQGSSRGHVQESLQGDLSFPFAIDNQYRTSFSTLTGAVAHKKDLQQAQYQFAQNSKEQARLDVVRGYLLHESADKSRLQALLTLLQQHQIQAYALAEDFQINGKTFAAGSSYFVPVEQNQYNLIKAAFNTDTNFRDNTFYDVSAWTLPYAYNIDFAASRKVPAALSEQPWTASANQPVTLPENAYAYALHWADQQAPVQTARLLQAGFQLRVAPKAFSALTAAGPVEFAAGTVLLPAGLQQDGWQQKLAGVQQQLQLPLVALTSGLTPKGQDLGSNQVKPLTLPQVLLIAGPGMNSTEAGELWFATERLAGISPSMAEPARLKKLDLSRYTHLLMPDGNYSSWGEAEVAQLKTWLEQGGVLWAQKAAVSWLVEKNLLQAKVKKASELKALVTMDSPAYGDKEQLAGRQRIAGAIFQTELDLSHPLSFGIARQQLPVFKNDLLLMEPSVQPFVTVARYSDQAQLAGYADPALVSAFRNSATVLAQNVGDGRIVAMTDNPVFRGYFVGSGRLLVNSLYFGKLFDSGDDSGDGEE</sequence>
<evidence type="ECO:0000256" key="2">
    <source>
        <dbReference type="ARBA" id="ARBA00005988"/>
    </source>
</evidence>
<feature type="signal peptide" evidence="8">
    <location>
        <begin position="1"/>
        <end position="23"/>
    </location>
</feature>
<dbReference type="Gene3D" id="3.40.630.10">
    <property type="entry name" value="Zn peptidases"/>
    <property type="match status" value="1"/>
</dbReference>
<evidence type="ECO:0000256" key="6">
    <source>
        <dbReference type="ARBA" id="ARBA00023049"/>
    </source>
</evidence>
<organism evidence="10 11">
    <name type="scientific">Rheinheimera tilapiae</name>
    <dbReference type="NCBI Taxonomy" id="875043"/>
    <lineage>
        <taxon>Bacteria</taxon>
        <taxon>Pseudomonadati</taxon>
        <taxon>Pseudomonadota</taxon>
        <taxon>Gammaproteobacteria</taxon>
        <taxon>Chromatiales</taxon>
        <taxon>Chromatiaceae</taxon>
        <taxon>Rheinheimera</taxon>
    </lineage>
</organism>
<feature type="chain" id="PRO_5045651607" evidence="8">
    <location>
        <begin position="24"/>
        <end position="847"/>
    </location>
</feature>
<keyword evidence="4 10" id="KW-0378">Hydrolase</keyword>
<feature type="active site" description="Proton donor/acceptor" evidence="7">
    <location>
        <position position="316"/>
    </location>
</feature>
<evidence type="ECO:0000313" key="11">
    <source>
        <dbReference type="Proteomes" id="UP001589813"/>
    </source>
</evidence>
<proteinExistence type="inferred from homology"/>
<protein>
    <submittedName>
        <fullName evidence="10">M14 metallopeptidase family protein</fullName>
        <ecNumber evidence="10">3.4.17.-</ecNumber>
    </submittedName>
</protein>
<dbReference type="PANTHER" id="PTHR11705">
    <property type="entry name" value="PROTEASE FAMILY M14 CARBOXYPEPTIDASE A,B"/>
    <property type="match status" value="1"/>
</dbReference>
<dbReference type="Pfam" id="PF00246">
    <property type="entry name" value="Peptidase_M14"/>
    <property type="match status" value="1"/>
</dbReference>
<keyword evidence="6" id="KW-0482">Metalloprotease</keyword>
<dbReference type="PANTHER" id="PTHR11705:SF143">
    <property type="entry name" value="SLL0236 PROTEIN"/>
    <property type="match status" value="1"/>
</dbReference>
<dbReference type="InterPro" id="IPR000834">
    <property type="entry name" value="Peptidase_M14"/>
</dbReference>
<keyword evidence="8" id="KW-0732">Signal</keyword>
<dbReference type="RefSeq" id="WP_377248802.1">
    <property type="nucleotide sequence ID" value="NZ_JBHLXP010000011.1"/>
</dbReference>
<dbReference type="SUPFAM" id="SSF53187">
    <property type="entry name" value="Zn-dependent exopeptidases"/>
    <property type="match status" value="1"/>
</dbReference>
<dbReference type="PROSITE" id="PS52035">
    <property type="entry name" value="PEPTIDASE_M14"/>
    <property type="match status" value="1"/>
</dbReference>
<evidence type="ECO:0000256" key="3">
    <source>
        <dbReference type="ARBA" id="ARBA00022670"/>
    </source>
</evidence>
<feature type="domain" description="Peptidase M14" evidence="9">
    <location>
        <begin position="41"/>
        <end position="342"/>
    </location>
</feature>
<dbReference type="Proteomes" id="UP001589813">
    <property type="component" value="Unassembled WGS sequence"/>
</dbReference>
<keyword evidence="5" id="KW-0862">Zinc</keyword>
<keyword evidence="10" id="KW-0121">Carboxypeptidase</keyword>